<dbReference type="InterPro" id="IPR004797">
    <property type="entry name" value="Competence_ComEC/Rec2"/>
</dbReference>
<dbReference type="InterPro" id="IPR035681">
    <property type="entry name" value="ComA-like_MBL"/>
</dbReference>
<keyword evidence="2" id="KW-1003">Cell membrane</keyword>
<dbReference type="Pfam" id="PF13567">
    <property type="entry name" value="DUF4131"/>
    <property type="match status" value="1"/>
</dbReference>
<comment type="catalytic activity">
    <reaction evidence="6">
        <text>3',5'-cyclic CMP + H2O = CMP + H(+)</text>
        <dbReference type="Rhea" id="RHEA:72675"/>
        <dbReference type="ChEBI" id="CHEBI:15377"/>
        <dbReference type="ChEBI" id="CHEBI:15378"/>
        <dbReference type="ChEBI" id="CHEBI:58003"/>
        <dbReference type="ChEBI" id="CHEBI:60377"/>
    </reaction>
    <physiologicalReaction direction="left-to-right" evidence="6">
        <dbReference type="Rhea" id="RHEA:72676"/>
    </physiologicalReaction>
</comment>
<evidence type="ECO:0000313" key="11">
    <source>
        <dbReference type="EMBL" id="TFE31636.1"/>
    </source>
</evidence>
<dbReference type="InterPro" id="IPR004477">
    <property type="entry name" value="ComEC_N"/>
</dbReference>
<proteinExistence type="predicted"/>
<name>A0A4Y8M6L2_9BACL</name>
<dbReference type="InterPro" id="IPR001279">
    <property type="entry name" value="Metallo-B-lactamas"/>
</dbReference>
<feature type="transmembrane region" description="Helical" evidence="9">
    <location>
        <begin position="337"/>
        <end position="353"/>
    </location>
</feature>
<comment type="catalytic activity">
    <reaction evidence="8">
        <text>3',5'-cyclic UMP + H2O = UMP + H(+)</text>
        <dbReference type="Rhea" id="RHEA:70575"/>
        <dbReference type="ChEBI" id="CHEBI:15377"/>
        <dbReference type="ChEBI" id="CHEBI:15378"/>
        <dbReference type="ChEBI" id="CHEBI:57865"/>
        <dbReference type="ChEBI" id="CHEBI:184387"/>
    </reaction>
    <physiologicalReaction direction="left-to-right" evidence="8">
        <dbReference type="Rhea" id="RHEA:70576"/>
    </physiologicalReaction>
</comment>
<dbReference type="GO" id="GO:0030420">
    <property type="term" value="P:establishment of competence for transformation"/>
    <property type="evidence" value="ECO:0007669"/>
    <property type="project" value="InterPro"/>
</dbReference>
<gene>
    <name evidence="11" type="ORF">E2980_00725</name>
</gene>
<feature type="transmembrane region" description="Helical" evidence="9">
    <location>
        <begin position="391"/>
        <end position="409"/>
    </location>
</feature>
<keyword evidence="4 9" id="KW-1133">Transmembrane helix</keyword>
<reference evidence="11 12" key="1">
    <citation type="submission" date="2019-03" db="EMBL/GenBank/DDBJ databases">
        <title>Cohnella endophytica sp. nov., a novel endophytic bacterium isolated from bark of Sonneratia apetala.</title>
        <authorList>
            <person name="Tuo L."/>
        </authorList>
    </citation>
    <scope>NUCLEOTIDE SEQUENCE [LARGE SCALE GENOMIC DNA]</scope>
    <source>
        <strain evidence="11 12">CCTCC AB 208254</strain>
    </source>
</reference>
<evidence type="ECO:0000259" key="10">
    <source>
        <dbReference type="SMART" id="SM00849"/>
    </source>
</evidence>
<dbReference type="EMBL" id="SOMN01000001">
    <property type="protein sequence ID" value="TFE31636.1"/>
    <property type="molecule type" value="Genomic_DNA"/>
</dbReference>
<feature type="transmembrane region" description="Helical" evidence="9">
    <location>
        <begin position="359"/>
        <end position="379"/>
    </location>
</feature>
<dbReference type="NCBIfam" id="TIGR00360">
    <property type="entry name" value="ComEC_N-term"/>
    <property type="match status" value="1"/>
</dbReference>
<evidence type="ECO:0000313" key="12">
    <source>
        <dbReference type="Proteomes" id="UP000297900"/>
    </source>
</evidence>
<dbReference type="InterPro" id="IPR025405">
    <property type="entry name" value="DUF4131"/>
</dbReference>
<dbReference type="SMART" id="SM00849">
    <property type="entry name" value="Lactamase_B"/>
    <property type="match status" value="1"/>
</dbReference>
<evidence type="ECO:0000256" key="3">
    <source>
        <dbReference type="ARBA" id="ARBA00022692"/>
    </source>
</evidence>
<dbReference type="InterPro" id="IPR036866">
    <property type="entry name" value="RibonucZ/Hydroxyglut_hydro"/>
</dbReference>
<evidence type="ECO:0000256" key="9">
    <source>
        <dbReference type="SAM" id="Phobius"/>
    </source>
</evidence>
<feature type="domain" description="Metallo-beta-lactamase" evidence="10">
    <location>
        <begin position="581"/>
        <end position="808"/>
    </location>
</feature>
<feature type="transmembrane region" description="Helical" evidence="9">
    <location>
        <begin position="262"/>
        <end position="281"/>
    </location>
</feature>
<keyword evidence="5 9" id="KW-0472">Membrane</keyword>
<comment type="subcellular location">
    <subcellularLocation>
        <location evidence="1">Cell membrane</location>
        <topology evidence="1">Multi-pass membrane protein</topology>
    </subcellularLocation>
</comment>
<organism evidence="11 12">
    <name type="scientific">Cohnella luojiensis</name>
    <dbReference type="NCBI Taxonomy" id="652876"/>
    <lineage>
        <taxon>Bacteria</taxon>
        <taxon>Bacillati</taxon>
        <taxon>Bacillota</taxon>
        <taxon>Bacilli</taxon>
        <taxon>Bacillales</taxon>
        <taxon>Paenibacillaceae</taxon>
        <taxon>Cohnella</taxon>
    </lineage>
</organism>
<evidence type="ECO:0000256" key="5">
    <source>
        <dbReference type="ARBA" id="ARBA00023136"/>
    </source>
</evidence>
<protein>
    <submittedName>
        <fullName evidence="11">DNA internalization-related competence protein ComEC/Rec2</fullName>
    </submittedName>
</protein>
<dbReference type="Pfam" id="PF00753">
    <property type="entry name" value="Lactamase_B"/>
    <property type="match status" value="1"/>
</dbReference>
<evidence type="ECO:0000256" key="8">
    <source>
        <dbReference type="ARBA" id="ARBA00048505"/>
    </source>
</evidence>
<dbReference type="OrthoDB" id="9761531at2"/>
<feature type="transmembrane region" description="Helical" evidence="9">
    <location>
        <begin position="545"/>
        <end position="563"/>
    </location>
</feature>
<evidence type="ECO:0000256" key="6">
    <source>
        <dbReference type="ARBA" id="ARBA00034221"/>
    </source>
</evidence>
<dbReference type="Gene3D" id="3.60.15.10">
    <property type="entry name" value="Ribonuclease Z/Hydroxyacylglutathione hydrolase-like"/>
    <property type="match status" value="1"/>
</dbReference>
<evidence type="ECO:0000256" key="2">
    <source>
        <dbReference type="ARBA" id="ARBA00022475"/>
    </source>
</evidence>
<comment type="caution">
    <text evidence="11">The sequence shown here is derived from an EMBL/GenBank/DDBJ whole genome shotgun (WGS) entry which is preliminary data.</text>
</comment>
<dbReference type="PANTHER" id="PTHR30619:SF1">
    <property type="entry name" value="RECOMBINATION PROTEIN 2"/>
    <property type="match status" value="1"/>
</dbReference>
<evidence type="ECO:0000256" key="4">
    <source>
        <dbReference type="ARBA" id="ARBA00022989"/>
    </source>
</evidence>
<dbReference type="SUPFAM" id="SSF56281">
    <property type="entry name" value="Metallo-hydrolase/oxidoreductase"/>
    <property type="match status" value="1"/>
</dbReference>
<dbReference type="Proteomes" id="UP000297900">
    <property type="component" value="Unassembled WGS sequence"/>
</dbReference>
<comment type="function">
    <text evidence="7">Counteracts the endogenous Pycsar antiviral defense system. Phosphodiesterase that enables metal-dependent hydrolysis of host cyclic nucleotide Pycsar defense signals such as cCMP and cUMP.</text>
</comment>
<evidence type="ECO:0000256" key="1">
    <source>
        <dbReference type="ARBA" id="ARBA00004651"/>
    </source>
</evidence>
<dbReference type="NCBIfam" id="TIGR00361">
    <property type="entry name" value="ComEC_Rec2"/>
    <property type="match status" value="1"/>
</dbReference>
<feature type="transmembrane region" description="Helical" evidence="9">
    <location>
        <begin position="483"/>
        <end position="501"/>
    </location>
</feature>
<keyword evidence="12" id="KW-1185">Reference proteome</keyword>
<accession>A0A4Y8M6L2</accession>
<sequence length="858" mass="94827">MNERPLVVIACCWITGISIGSLCQGMAAHAVLLSILILLSGFSLLGKLTLKLTVLCGIALLLSYGERLWVEQRNISDIEASAATIGAEVELSGHIASIVEVDGDLATFRLKTEAVKLALASNKETIKDIVIVRIKLSRQTDQAIAAGWQRGDSLGINGVIELPGDAGNFGAFDYRGYLMRQGIHWQLAAKGIDSVTLTGETVPIGKKPLRAFDQLRSEIGRLMDRLYPHDDAGYMKGLVVGIRSDLDPEQYDNFARLGLTHVLAISGLHVAVVVYLLLQIGAWTRLTRERTIDVTIAMMPIYMLVTGASPSAVRACLMAMIALWLARRHALKDGLHLLLAAAMLMLLFNPVLIEDVSFQLSFLVTAGLILFVPTVTASLPIPWKWLRGPVAVALTAQAVSFPVTIYYFHAVHLLSLPANFVLVPFISFIVMPLGMASIALGAIWLPMGIIPAKLATISNQLTFGVVDWLNGFIELRTVWPQPSLLWVASAYVLMSVGIVGLKRRLARKEELEWWVKQANEGEMQEITAPLIRTYSGSRDKKYRSVILRSMFFLLGSGWFSWGYQPAWLDRHATVQFISVGQGDSILIRTGRGKHILIDSGGTLNFRKPGEEWRMRRDPYEVGRKLLVPLLLTRGIRELDALVLTHFDMDHIGGAQAVLSNIPVRKLIFNGSIKDSPEAINLLRSAIDKGIPCYALHTSMEWAVDNTTIVQALFPDQEGTKTGNEVEVRNEQNNLSIVLLVSVYGRSFLLPGDLEEEGEREVVKADQGTGNVVRRVDVLKAGHHGSKTSTTSEWVNHWQPRETVVSAGLNNMYGHPHETVLERLADAGSLVWRTDLNGEIQYRVNTDGSMERRMVHVKK</sequence>
<dbReference type="GO" id="GO:0005886">
    <property type="term" value="C:plasma membrane"/>
    <property type="evidence" value="ECO:0007669"/>
    <property type="project" value="UniProtKB-SubCell"/>
</dbReference>
<feature type="transmembrane region" description="Helical" evidence="9">
    <location>
        <begin position="421"/>
        <end position="445"/>
    </location>
</feature>
<feature type="transmembrane region" description="Helical" evidence="9">
    <location>
        <begin position="301"/>
        <end position="325"/>
    </location>
</feature>
<keyword evidence="3 9" id="KW-0812">Transmembrane</keyword>
<dbReference type="PANTHER" id="PTHR30619">
    <property type="entry name" value="DNA INTERNALIZATION/COMPETENCE PROTEIN COMEC/REC2"/>
    <property type="match status" value="1"/>
</dbReference>
<dbReference type="Pfam" id="PF03772">
    <property type="entry name" value="Competence"/>
    <property type="match status" value="1"/>
</dbReference>
<dbReference type="CDD" id="cd07731">
    <property type="entry name" value="ComA-like_MBL-fold"/>
    <property type="match status" value="1"/>
</dbReference>
<dbReference type="InterPro" id="IPR052159">
    <property type="entry name" value="Competence_DNA_uptake"/>
</dbReference>
<dbReference type="RefSeq" id="WP_135150207.1">
    <property type="nucleotide sequence ID" value="NZ_SOMN01000001.1"/>
</dbReference>
<evidence type="ECO:0000256" key="7">
    <source>
        <dbReference type="ARBA" id="ARBA00034301"/>
    </source>
</evidence>
<dbReference type="AlphaFoldDB" id="A0A4Y8M6L2"/>